<keyword evidence="5 8" id="KW-0227">DNA damage</keyword>
<dbReference type="InterPro" id="IPR014048">
    <property type="entry name" value="MethylDNA_cys_MeTrfase_DNA-bd"/>
</dbReference>
<dbReference type="PANTHER" id="PTHR10815">
    <property type="entry name" value="METHYLATED-DNA--PROTEIN-CYSTEINE METHYLTRANSFERASE"/>
    <property type="match status" value="1"/>
</dbReference>
<evidence type="ECO:0000313" key="12">
    <source>
        <dbReference type="Proteomes" id="UP000243488"/>
    </source>
</evidence>
<dbReference type="Proteomes" id="UP000243488">
    <property type="component" value="Chromosome"/>
</dbReference>
<dbReference type="NCBIfam" id="TIGR00589">
    <property type="entry name" value="ogt"/>
    <property type="match status" value="1"/>
</dbReference>
<evidence type="ECO:0000256" key="5">
    <source>
        <dbReference type="ARBA" id="ARBA00022763"/>
    </source>
</evidence>
<accession>A0A1V0B3Q2</accession>
<dbReference type="InterPro" id="IPR036388">
    <property type="entry name" value="WH-like_DNA-bd_sf"/>
</dbReference>
<name>A0A1V0B3Q2_9GAMM</name>
<dbReference type="NCBIfam" id="NF007626">
    <property type="entry name" value="PRK10286.1"/>
    <property type="match status" value="1"/>
</dbReference>
<evidence type="ECO:0000256" key="7">
    <source>
        <dbReference type="ARBA" id="ARBA00049348"/>
    </source>
</evidence>
<keyword evidence="12" id="KW-1185">Reference proteome</keyword>
<comment type="catalytic activity">
    <reaction evidence="7 8">
        <text>a 6-O-methyl-2'-deoxyguanosine in DNA + L-cysteinyl-[protein] = S-methyl-L-cysteinyl-[protein] + a 2'-deoxyguanosine in DNA</text>
        <dbReference type="Rhea" id="RHEA:24000"/>
        <dbReference type="Rhea" id="RHEA-COMP:10131"/>
        <dbReference type="Rhea" id="RHEA-COMP:10132"/>
        <dbReference type="Rhea" id="RHEA-COMP:11367"/>
        <dbReference type="Rhea" id="RHEA-COMP:11368"/>
        <dbReference type="ChEBI" id="CHEBI:29950"/>
        <dbReference type="ChEBI" id="CHEBI:82612"/>
        <dbReference type="ChEBI" id="CHEBI:85445"/>
        <dbReference type="ChEBI" id="CHEBI:85448"/>
        <dbReference type="EC" id="2.1.1.63"/>
    </reaction>
</comment>
<evidence type="ECO:0000256" key="1">
    <source>
        <dbReference type="ARBA" id="ARBA00001286"/>
    </source>
</evidence>
<evidence type="ECO:0000259" key="9">
    <source>
        <dbReference type="Pfam" id="PF01035"/>
    </source>
</evidence>
<evidence type="ECO:0000313" key="11">
    <source>
        <dbReference type="EMBL" id="AQZ94562.1"/>
    </source>
</evidence>
<dbReference type="RefSeq" id="WP_080049415.1">
    <property type="nucleotide sequence ID" value="NZ_CP020100.1"/>
</dbReference>
<dbReference type="HAMAP" id="MF_00772">
    <property type="entry name" value="OGT"/>
    <property type="match status" value="1"/>
</dbReference>
<comment type="catalytic activity">
    <reaction evidence="1 8">
        <text>a 4-O-methyl-thymidine in DNA + L-cysteinyl-[protein] = a thymidine in DNA + S-methyl-L-cysteinyl-[protein]</text>
        <dbReference type="Rhea" id="RHEA:53428"/>
        <dbReference type="Rhea" id="RHEA-COMP:10131"/>
        <dbReference type="Rhea" id="RHEA-COMP:10132"/>
        <dbReference type="Rhea" id="RHEA-COMP:13555"/>
        <dbReference type="Rhea" id="RHEA-COMP:13556"/>
        <dbReference type="ChEBI" id="CHEBI:29950"/>
        <dbReference type="ChEBI" id="CHEBI:82612"/>
        <dbReference type="ChEBI" id="CHEBI:137386"/>
        <dbReference type="ChEBI" id="CHEBI:137387"/>
        <dbReference type="EC" id="2.1.1.63"/>
    </reaction>
</comment>
<comment type="subcellular location">
    <subcellularLocation>
        <location evidence="8">Cytoplasm</location>
    </subcellularLocation>
</comment>
<organism evidence="11 12">
    <name type="scientific">Halopseudomonas phragmitis</name>
    <dbReference type="NCBI Taxonomy" id="1931241"/>
    <lineage>
        <taxon>Bacteria</taxon>
        <taxon>Pseudomonadati</taxon>
        <taxon>Pseudomonadota</taxon>
        <taxon>Gammaproteobacteria</taxon>
        <taxon>Pseudomonadales</taxon>
        <taxon>Pseudomonadaceae</taxon>
        <taxon>Halopseudomonas</taxon>
    </lineage>
</organism>
<feature type="active site" description="Nucleophile; methyl group acceptor" evidence="8">
    <location>
        <position position="136"/>
    </location>
</feature>
<keyword evidence="6 8" id="KW-0234">DNA repair</keyword>
<evidence type="ECO:0000256" key="8">
    <source>
        <dbReference type="HAMAP-Rule" id="MF_00772"/>
    </source>
</evidence>
<dbReference type="KEGG" id="ppha:BVH74_07245"/>
<evidence type="ECO:0000259" key="10">
    <source>
        <dbReference type="Pfam" id="PF02870"/>
    </source>
</evidence>
<dbReference type="FunFam" id="1.10.10.10:FF:000337">
    <property type="entry name" value="Methylated-DNA--protein-cysteine methyltransferase"/>
    <property type="match status" value="1"/>
</dbReference>
<feature type="domain" description="Methylated-DNA-[protein]-cysteine S-methyltransferase DNA binding" evidence="9">
    <location>
        <begin position="85"/>
        <end position="164"/>
    </location>
</feature>
<dbReference type="PROSITE" id="PS00374">
    <property type="entry name" value="MGMT"/>
    <property type="match status" value="1"/>
</dbReference>
<comment type="miscellaneous">
    <text evidence="8">This enzyme catalyzes only one turnover and therefore is not strictly catalytic. According to one definition, an enzyme is a biocatalyst that acts repeatedly and over many reaction cycles.</text>
</comment>
<feature type="domain" description="Methylguanine DNA methyltransferase ribonuclease-like" evidence="10">
    <location>
        <begin position="8"/>
        <end position="77"/>
    </location>
</feature>
<dbReference type="EMBL" id="CP020100">
    <property type="protein sequence ID" value="AQZ94562.1"/>
    <property type="molecule type" value="Genomic_DNA"/>
</dbReference>
<dbReference type="PANTHER" id="PTHR10815:SF5">
    <property type="entry name" value="METHYLATED-DNA--PROTEIN-CYSTEINE METHYLTRANSFERASE"/>
    <property type="match status" value="1"/>
</dbReference>
<dbReference type="InterPro" id="IPR023546">
    <property type="entry name" value="MGMT"/>
</dbReference>
<dbReference type="Gene3D" id="1.10.10.10">
    <property type="entry name" value="Winged helix-like DNA-binding domain superfamily/Winged helix DNA-binding domain"/>
    <property type="match status" value="1"/>
</dbReference>
<dbReference type="GO" id="GO:0005737">
    <property type="term" value="C:cytoplasm"/>
    <property type="evidence" value="ECO:0007669"/>
    <property type="project" value="UniProtKB-SubCell"/>
</dbReference>
<protein>
    <recommendedName>
        <fullName evidence="8">Methylated-DNA--protein-cysteine methyltransferase</fullName>
        <ecNumber evidence="8">2.1.1.63</ecNumber>
    </recommendedName>
    <alternativeName>
        <fullName evidence="8">6-O-methylguanine-DNA methyltransferase</fullName>
        <shortName evidence="8">MGMT</shortName>
    </alternativeName>
    <alternativeName>
        <fullName evidence="8">O-6-methylguanine-DNA-alkyltransferase</fullName>
    </alternativeName>
</protein>
<dbReference type="InterPro" id="IPR001497">
    <property type="entry name" value="MethylDNA_cys_MeTrfase_AS"/>
</dbReference>
<dbReference type="InterPro" id="IPR036217">
    <property type="entry name" value="MethylDNA_cys_MeTrfase_DNAb"/>
</dbReference>
<dbReference type="EC" id="2.1.1.63" evidence="8"/>
<evidence type="ECO:0000256" key="2">
    <source>
        <dbReference type="ARBA" id="ARBA00022490"/>
    </source>
</evidence>
<dbReference type="GO" id="GO:0003908">
    <property type="term" value="F:methylated-DNA-[protein]-cysteine S-methyltransferase activity"/>
    <property type="evidence" value="ECO:0007669"/>
    <property type="project" value="UniProtKB-UniRule"/>
</dbReference>
<dbReference type="Gene3D" id="3.30.160.70">
    <property type="entry name" value="Methylated DNA-protein cysteine methyltransferase domain"/>
    <property type="match status" value="1"/>
</dbReference>
<dbReference type="AlphaFoldDB" id="A0A1V0B3Q2"/>
<evidence type="ECO:0000256" key="4">
    <source>
        <dbReference type="ARBA" id="ARBA00022679"/>
    </source>
</evidence>
<keyword evidence="3 8" id="KW-0489">Methyltransferase</keyword>
<proteinExistence type="inferred from homology"/>
<dbReference type="GO" id="GO:0032259">
    <property type="term" value="P:methylation"/>
    <property type="evidence" value="ECO:0007669"/>
    <property type="project" value="UniProtKB-KW"/>
</dbReference>
<evidence type="ECO:0000256" key="6">
    <source>
        <dbReference type="ARBA" id="ARBA00023204"/>
    </source>
</evidence>
<dbReference type="SUPFAM" id="SSF46767">
    <property type="entry name" value="Methylated DNA-protein cysteine methyltransferase, C-terminal domain"/>
    <property type="match status" value="1"/>
</dbReference>
<dbReference type="Pfam" id="PF01035">
    <property type="entry name" value="DNA_binding_1"/>
    <property type="match status" value="1"/>
</dbReference>
<keyword evidence="2 8" id="KW-0963">Cytoplasm</keyword>
<comment type="function">
    <text evidence="8">Involved in the cellular defense against the biological effects of O6-methylguanine (O6-MeG) and O4-methylthymine (O4-MeT) in DNA. Repairs the methylated nucleobase in DNA by stoichiometrically transferring the methyl group to a cysteine residue in the enzyme. This is a suicide reaction: the enzyme is irreversibly inactivated.</text>
</comment>
<keyword evidence="4 8" id="KW-0808">Transferase</keyword>
<dbReference type="STRING" id="1931241.BVH74_07245"/>
<gene>
    <name evidence="11" type="ORF">BVH74_07245</name>
</gene>
<dbReference type="Pfam" id="PF02870">
    <property type="entry name" value="Methyltransf_1N"/>
    <property type="match status" value="1"/>
</dbReference>
<dbReference type="InterPro" id="IPR036631">
    <property type="entry name" value="MGMT_N_sf"/>
</dbReference>
<sequence length="172" mass="19197">MQLWLERFDSALGELQLVCDDQGQLRALDFEDYRERMERLLRLHYRVYRLDPGPAPDHVKQALRAYFAGELEALDDIVVATGGTPFQQRVWQALRTIAPGRTCSYADLARLIGQPGASRAVGMANGANPVALVVPCHRVIGANGALTGYGGGLWRKHWLLEHESEQQRLMGS</sequence>
<dbReference type="CDD" id="cd06445">
    <property type="entry name" value="ATase"/>
    <property type="match status" value="1"/>
</dbReference>
<evidence type="ECO:0000256" key="3">
    <source>
        <dbReference type="ARBA" id="ARBA00022603"/>
    </source>
</evidence>
<comment type="similarity">
    <text evidence="8">Belongs to the MGMT family.</text>
</comment>
<reference evidence="11 12" key="1">
    <citation type="submission" date="2017-03" db="EMBL/GenBank/DDBJ databases">
        <title>Complete genome sequence of the novel DNRA strain Pseudomonas sp. S-6-2 isolated from Chinese polluted river sediment. Journal of Biotechnology.</title>
        <authorList>
            <person name="Li J."/>
            <person name="Xiang F."/>
            <person name="Wang L."/>
            <person name="Xi L."/>
            <person name="Liu J."/>
        </authorList>
    </citation>
    <scope>NUCLEOTIDE SEQUENCE [LARGE SCALE GENOMIC DNA]</scope>
    <source>
        <strain evidence="11 12">S-6-2</strain>
    </source>
</reference>
<dbReference type="GO" id="GO:0006307">
    <property type="term" value="P:DNA alkylation repair"/>
    <property type="evidence" value="ECO:0007669"/>
    <property type="project" value="UniProtKB-UniRule"/>
</dbReference>
<dbReference type="InterPro" id="IPR008332">
    <property type="entry name" value="MethylG_MeTrfase_N"/>
</dbReference>
<dbReference type="SUPFAM" id="SSF53155">
    <property type="entry name" value="Methylated DNA-protein cysteine methyltransferase domain"/>
    <property type="match status" value="1"/>
</dbReference>